<evidence type="ECO:0000313" key="3">
    <source>
        <dbReference type="EMBL" id="QNE74466.1"/>
    </source>
</evidence>
<sequence length="504" mass="57842">MTKTLEPKDKLDDVPKGAPNGPEDDPVDWHAIDWPAAEREVKRLRQRIFTASRKGDLKQVRNLQKLMLRSRSNARIAVRRVAENNAGRTTAGIDGKTALLAPTKAALVKWVQENVNSWTPMPVKRVYIPKANGRQRPLGIPVIRDRALQAMVLNALEPEWEARFEPRSYGFRPGRGCHDAIEAIYQVAKGRRAHRRWVLDADLAAAFDRINHERLLEALGTFPARSMISAWLKAGVMEKGRFAPTAEGTPQGGVVSPLLLNIALHGIEEAAGVRYRDHGVDAGKTVRSDPVLIRYADDFVALCHSVEQAQEVKGRLATWLMPRGLAFNEDKTKIVCLEEGFDFLGFNIRRYKGGKLLTRPSQAAVKRFRDRLRTEVRTLRGTDAYTVVQTLNPILRGWAAYYRTGVSKQIFNDVDDHLWWLLYRWALRSHPKKSKKWVMKRYFGAFHPTRRARWLFGDRYTGRYVVKTVWTPIVRHTLVQRDASPDDPRLADYWAQRRRKYQWS</sequence>
<keyword evidence="4" id="KW-1185">Reference proteome</keyword>
<dbReference type="InterPro" id="IPR051083">
    <property type="entry name" value="GrpII_Intron_Splice-Mob/Def"/>
</dbReference>
<dbReference type="EC" id="2.7.7.49" evidence="3"/>
<keyword evidence="3" id="KW-0695">RNA-directed DNA polymerase</keyword>
<dbReference type="PANTHER" id="PTHR34047">
    <property type="entry name" value="NUCLEAR INTRON MATURASE 1, MITOCHONDRIAL-RELATED"/>
    <property type="match status" value="1"/>
</dbReference>
<dbReference type="PROSITE" id="PS50878">
    <property type="entry name" value="RT_POL"/>
    <property type="match status" value="1"/>
</dbReference>
<dbReference type="CDD" id="cd01651">
    <property type="entry name" value="RT_G2_intron"/>
    <property type="match status" value="1"/>
</dbReference>
<dbReference type="Proteomes" id="UP000515307">
    <property type="component" value="Chromosome"/>
</dbReference>
<dbReference type="PANTHER" id="PTHR34047:SF10">
    <property type="entry name" value="GROUP II INTRON-ASSOCIATED OPEN READING FRAME"/>
    <property type="match status" value="1"/>
</dbReference>
<feature type="compositionally biased region" description="Basic and acidic residues" evidence="1">
    <location>
        <begin position="1"/>
        <end position="15"/>
    </location>
</feature>
<dbReference type="SUPFAM" id="SSF56672">
    <property type="entry name" value="DNA/RNA polymerases"/>
    <property type="match status" value="1"/>
</dbReference>
<dbReference type="InterPro" id="IPR043502">
    <property type="entry name" value="DNA/RNA_pol_sf"/>
</dbReference>
<keyword evidence="3" id="KW-0808">Transferase</keyword>
<evidence type="ECO:0000256" key="1">
    <source>
        <dbReference type="SAM" id="MobiDB-lite"/>
    </source>
</evidence>
<organism evidence="3 4">
    <name type="scientific">Streptomyces finlayi</name>
    <dbReference type="NCBI Taxonomy" id="67296"/>
    <lineage>
        <taxon>Bacteria</taxon>
        <taxon>Bacillati</taxon>
        <taxon>Actinomycetota</taxon>
        <taxon>Actinomycetes</taxon>
        <taxon>Kitasatosporales</taxon>
        <taxon>Streptomycetaceae</taxon>
        <taxon>Streptomyces</taxon>
    </lineage>
</organism>
<reference evidence="4" key="1">
    <citation type="submission" date="2019-10" db="EMBL/GenBank/DDBJ databases">
        <title>Antimicrobial potential of Antarctic Bacteria.</title>
        <authorList>
            <person name="Benaud N."/>
            <person name="Edwards R.J."/>
            <person name="Ferrari B.C."/>
        </authorList>
    </citation>
    <scope>NUCLEOTIDE SEQUENCE [LARGE SCALE GENOMIC DNA]</scope>
    <source>
        <strain evidence="4">NBSH44</strain>
    </source>
</reference>
<dbReference type="Pfam" id="PF00078">
    <property type="entry name" value="RVT_1"/>
    <property type="match status" value="1"/>
</dbReference>
<protein>
    <submittedName>
        <fullName evidence="3">Group II intron reverse transcriptase/maturase</fullName>
        <ecNumber evidence="3">2.7.7.49</ecNumber>
    </submittedName>
</protein>
<keyword evidence="3" id="KW-0548">Nucleotidyltransferase</keyword>
<dbReference type="NCBIfam" id="TIGR04416">
    <property type="entry name" value="group_II_RT_mat"/>
    <property type="match status" value="1"/>
</dbReference>
<dbReference type="InterPro" id="IPR030931">
    <property type="entry name" value="Group_II_RT_mat"/>
</dbReference>
<dbReference type="KEGG" id="sfiy:F0344_07450"/>
<evidence type="ECO:0000259" key="2">
    <source>
        <dbReference type="PROSITE" id="PS50878"/>
    </source>
</evidence>
<dbReference type="EMBL" id="CP045702">
    <property type="protein sequence ID" value="QNE74466.1"/>
    <property type="molecule type" value="Genomic_DNA"/>
</dbReference>
<proteinExistence type="predicted"/>
<evidence type="ECO:0000313" key="4">
    <source>
        <dbReference type="Proteomes" id="UP000515307"/>
    </source>
</evidence>
<dbReference type="GO" id="GO:0003964">
    <property type="term" value="F:RNA-directed DNA polymerase activity"/>
    <property type="evidence" value="ECO:0007669"/>
    <property type="project" value="UniProtKB-KW"/>
</dbReference>
<feature type="region of interest" description="Disordered" evidence="1">
    <location>
        <begin position="1"/>
        <end position="29"/>
    </location>
</feature>
<dbReference type="InterPro" id="IPR013597">
    <property type="entry name" value="Mat_intron_G2"/>
</dbReference>
<feature type="domain" description="Reverse transcriptase" evidence="2">
    <location>
        <begin position="109"/>
        <end position="348"/>
    </location>
</feature>
<dbReference type="InterPro" id="IPR000477">
    <property type="entry name" value="RT_dom"/>
</dbReference>
<dbReference type="Pfam" id="PF13655">
    <property type="entry name" value="RVT_N"/>
    <property type="match status" value="1"/>
</dbReference>
<dbReference type="Pfam" id="PF08388">
    <property type="entry name" value="GIIM"/>
    <property type="match status" value="1"/>
</dbReference>
<accession>A0A7G7BGK1</accession>
<name>A0A7G7BGK1_9ACTN</name>
<dbReference type="InterPro" id="IPR025960">
    <property type="entry name" value="RVT_N"/>
</dbReference>
<dbReference type="AlphaFoldDB" id="A0A7G7BGK1"/>
<dbReference type="RefSeq" id="WP_185298023.1">
    <property type="nucleotide sequence ID" value="NZ_CP045702.1"/>
</dbReference>
<gene>
    <name evidence="3" type="primary">ltrA</name>
    <name evidence="3" type="ORF">F0344_07450</name>
</gene>